<evidence type="ECO:0008006" key="3">
    <source>
        <dbReference type="Google" id="ProtNLM"/>
    </source>
</evidence>
<dbReference type="STRING" id="1802055.A3A74_01780"/>
<dbReference type="InterPro" id="IPR019270">
    <property type="entry name" value="DUF2283"/>
</dbReference>
<comment type="caution">
    <text evidence="1">The sequence shown here is derived from an EMBL/GenBank/DDBJ whole genome shotgun (WGS) entry which is preliminary data.</text>
</comment>
<dbReference type="Pfam" id="PF10049">
    <property type="entry name" value="DUF2283"/>
    <property type="match status" value="1"/>
</dbReference>
<dbReference type="Proteomes" id="UP000179270">
    <property type="component" value="Unassembled WGS sequence"/>
</dbReference>
<dbReference type="EMBL" id="MGAF01000033">
    <property type="protein sequence ID" value="OGK40416.1"/>
    <property type="molecule type" value="Genomic_DNA"/>
</dbReference>
<name>A0A1F7IAM4_9BACT</name>
<dbReference type="PANTHER" id="PTHR37029:SF1">
    <property type="entry name" value="SSR1768 PROTEIN"/>
    <property type="match status" value="1"/>
</dbReference>
<evidence type="ECO:0000313" key="2">
    <source>
        <dbReference type="Proteomes" id="UP000179270"/>
    </source>
</evidence>
<protein>
    <recommendedName>
        <fullName evidence="3">DUF2283 domain-containing protein</fullName>
    </recommendedName>
</protein>
<reference evidence="1 2" key="1">
    <citation type="journal article" date="2016" name="Nat. Commun.">
        <title>Thousands of microbial genomes shed light on interconnected biogeochemical processes in an aquifer system.</title>
        <authorList>
            <person name="Anantharaman K."/>
            <person name="Brown C.T."/>
            <person name="Hug L.A."/>
            <person name="Sharon I."/>
            <person name="Castelle C.J."/>
            <person name="Probst A.J."/>
            <person name="Thomas B.C."/>
            <person name="Singh A."/>
            <person name="Wilkins M.J."/>
            <person name="Karaoz U."/>
            <person name="Brodie E.L."/>
            <person name="Williams K.H."/>
            <person name="Hubbard S.S."/>
            <person name="Banfield J.F."/>
        </authorList>
    </citation>
    <scope>NUCLEOTIDE SEQUENCE [LARGE SCALE GENOMIC DNA]</scope>
</reference>
<dbReference type="AlphaFoldDB" id="A0A1F7IAM4"/>
<gene>
    <name evidence="1" type="ORF">A3A74_01780</name>
</gene>
<accession>A0A1F7IAM4</accession>
<evidence type="ECO:0000313" key="1">
    <source>
        <dbReference type="EMBL" id="OGK40416.1"/>
    </source>
</evidence>
<proteinExistence type="predicted"/>
<dbReference type="PANTHER" id="PTHR37029">
    <property type="entry name" value="SSR1768 PROTEIN"/>
    <property type="match status" value="1"/>
</dbReference>
<organism evidence="1 2">
    <name type="scientific">Candidatus Roizmanbacteria bacterium RIFCSPLOWO2_01_FULL_35_13</name>
    <dbReference type="NCBI Taxonomy" id="1802055"/>
    <lineage>
        <taxon>Bacteria</taxon>
        <taxon>Candidatus Roizmaniibacteriota</taxon>
    </lineage>
</organism>
<sequence length="82" mass="9387">MKKSKIYYDKESDSIYISLKTGKETSFEEIEPNIVIEYDKKRQPIGIEILNASNSLLTKIKPLPTSAVFVNEKTTLYKASQK</sequence>